<evidence type="ECO:0000313" key="2">
    <source>
        <dbReference type="EMBL" id="GKT31240.1"/>
    </source>
</evidence>
<sequence>GFGKWYYSEERKKAEELVPEIKPLLAKIESHHNKLHKSAIAIEEKYENQLMDPDSRSITVQADPHKCGLGKWLYSSRVKGMGRAHPEFGALLEKVYEPHTKLHDTVKVLNSYLARGDREGAQKYFSANVEKYAADTLSRVEGLIQWHEGETKLL</sequence>
<organism evidence="2 3">
    <name type="scientific">Aduncisulcus paluster</name>
    <dbReference type="NCBI Taxonomy" id="2918883"/>
    <lineage>
        <taxon>Eukaryota</taxon>
        <taxon>Metamonada</taxon>
        <taxon>Carpediemonas-like organisms</taxon>
        <taxon>Aduncisulcus</taxon>
    </lineage>
</organism>
<gene>
    <name evidence="2" type="ORF">ADUPG1_001917</name>
</gene>
<dbReference type="EMBL" id="BQXS01001951">
    <property type="protein sequence ID" value="GKT31240.1"/>
    <property type="molecule type" value="Genomic_DNA"/>
</dbReference>
<name>A0ABQ5KJX1_9EUKA</name>
<dbReference type="InterPro" id="IPR025991">
    <property type="entry name" value="Chemoreceptor_zinc-bind_dom"/>
</dbReference>
<reference evidence="2" key="1">
    <citation type="submission" date="2022-03" db="EMBL/GenBank/DDBJ databases">
        <title>Draft genome sequence of Aduncisulcus paluster, a free-living microaerophilic Fornicata.</title>
        <authorList>
            <person name="Yuyama I."/>
            <person name="Kume K."/>
            <person name="Tamura T."/>
            <person name="Inagaki Y."/>
            <person name="Hashimoto T."/>
        </authorList>
    </citation>
    <scope>NUCLEOTIDE SEQUENCE</scope>
    <source>
        <strain evidence="2">NY0171</strain>
    </source>
</reference>
<proteinExistence type="predicted"/>
<dbReference type="Gene3D" id="1.20.120.30">
    <property type="entry name" value="Aspartate receptor, ligand-binding domain"/>
    <property type="match status" value="2"/>
</dbReference>
<comment type="caution">
    <text evidence="2">The sequence shown here is derived from an EMBL/GenBank/DDBJ whole genome shotgun (WGS) entry which is preliminary data.</text>
</comment>
<dbReference type="Pfam" id="PF13682">
    <property type="entry name" value="CZB"/>
    <property type="match status" value="2"/>
</dbReference>
<protein>
    <submittedName>
        <fullName evidence="2">CZB domain-containing protein</fullName>
    </submittedName>
</protein>
<dbReference type="Proteomes" id="UP001057375">
    <property type="component" value="Unassembled WGS sequence"/>
</dbReference>
<feature type="domain" description="Chemoreceptor zinc-binding" evidence="1">
    <location>
        <begin position="59"/>
        <end position="107"/>
    </location>
</feature>
<feature type="non-terminal residue" evidence="2">
    <location>
        <position position="1"/>
    </location>
</feature>
<evidence type="ECO:0000313" key="3">
    <source>
        <dbReference type="Proteomes" id="UP001057375"/>
    </source>
</evidence>
<feature type="domain" description="Chemoreceptor zinc-binding" evidence="1">
    <location>
        <begin position="2"/>
        <end position="42"/>
    </location>
</feature>
<accession>A0ABQ5KJX1</accession>
<keyword evidence="3" id="KW-1185">Reference proteome</keyword>
<feature type="non-terminal residue" evidence="2">
    <location>
        <position position="154"/>
    </location>
</feature>
<evidence type="ECO:0000259" key="1">
    <source>
        <dbReference type="Pfam" id="PF13682"/>
    </source>
</evidence>